<feature type="transmembrane region" description="Helical" evidence="1">
    <location>
        <begin position="31"/>
        <end position="64"/>
    </location>
</feature>
<accession>A0A231UWC2</accession>
<keyword evidence="3" id="KW-1185">Reference proteome</keyword>
<comment type="caution">
    <text evidence="2">The sequence shown here is derived from an EMBL/GenBank/DDBJ whole genome shotgun (WGS) entry which is preliminary data.</text>
</comment>
<dbReference type="AlphaFoldDB" id="A0A231UWC2"/>
<sequence length="95" mass="10440">MKDASKTTPRPLFSLFGRSFSTPRSKPGRLVLGWALIAAGTVGFLPVVGFWMIPLGLGVLSIDIPLARRWRRRFISWVGRRWPNAIGSGSSSGKD</sequence>
<proteinExistence type="predicted"/>
<dbReference type="OrthoDB" id="5959103at2"/>
<evidence type="ECO:0000256" key="1">
    <source>
        <dbReference type="SAM" id="Phobius"/>
    </source>
</evidence>
<keyword evidence="1" id="KW-1133">Transmembrane helix</keyword>
<evidence type="ECO:0000313" key="3">
    <source>
        <dbReference type="Proteomes" id="UP000215405"/>
    </source>
</evidence>
<protein>
    <submittedName>
        <fullName evidence="2">Uncharacterized protein</fullName>
    </submittedName>
</protein>
<name>A0A231UWC2_9HYPH</name>
<organism evidence="2 3">
    <name type="scientific">Notoacmeibacter marinus</name>
    <dbReference type="NCBI Taxonomy" id="1876515"/>
    <lineage>
        <taxon>Bacteria</taxon>
        <taxon>Pseudomonadati</taxon>
        <taxon>Pseudomonadota</taxon>
        <taxon>Alphaproteobacteria</taxon>
        <taxon>Hyphomicrobiales</taxon>
        <taxon>Notoacmeibacteraceae</taxon>
        <taxon>Notoacmeibacter</taxon>
    </lineage>
</organism>
<dbReference type="Pfam" id="PF09656">
    <property type="entry name" value="PGPGW"/>
    <property type="match status" value="1"/>
</dbReference>
<evidence type="ECO:0000313" key="2">
    <source>
        <dbReference type="EMBL" id="OXT00235.1"/>
    </source>
</evidence>
<reference evidence="3" key="1">
    <citation type="journal article" date="2017" name="Int. J. Syst. Evol. Microbiol.">
        <title>Notoacmeibacter marinus gen. nov., sp. nov., isolated from the gut of a limpet and proposal of Notoacmeibacteraceae fam. nov. in the order Rhizobiales of the class Alphaproteobacteria.</title>
        <authorList>
            <person name="Huang Z."/>
            <person name="Guo F."/>
            <person name="Lai Q."/>
        </authorList>
    </citation>
    <scope>NUCLEOTIDE SEQUENCE [LARGE SCALE GENOMIC DNA]</scope>
    <source>
        <strain evidence="3">XMTR2A4</strain>
    </source>
</reference>
<dbReference type="InterPro" id="IPR019099">
    <property type="entry name" value="Uncharacterised_PGPGW_TM"/>
</dbReference>
<keyword evidence="1" id="KW-0812">Transmembrane</keyword>
<dbReference type="EMBL" id="NBYO01000002">
    <property type="protein sequence ID" value="OXT00235.1"/>
    <property type="molecule type" value="Genomic_DNA"/>
</dbReference>
<gene>
    <name evidence="2" type="ORF">B7H23_08675</name>
</gene>
<keyword evidence="1" id="KW-0472">Membrane</keyword>
<dbReference type="RefSeq" id="WP_094077060.1">
    <property type="nucleotide sequence ID" value="NZ_NBYO01000002.1"/>
</dbReference>
<dbReference type="Proteomes" id="UP000215405">
    <property type="component" value="Unassembled WGS sequence"/>
</dbReference>